<dbReference type="Pfam" id="PF00753">
    <property type="entry name" value="Lactamase_B"/>
    <property type="match status" value="1"/>
</dbReference>
<dbReference type="Proteomes" id="UP000549394">
    <property type="component" value="Unassembled WGS sequence"/>
</dbReference>
<reference evidence="2 3" key="1">
    <citation type="submission" date="2020-08" db="EMBL/GenBank/DDBJ databases">
        <authorList>
            <person name="Hejnol A."/>
        </authorList>
    </citation>
    <scope>NUCLEOTIDE SEQUENCE [LARGE SCALE GENOMIC DNA]</scope>
</reference>
<sequence length="606" mass="69560">MVELSTERKKRAFFFTQGTPPLSHWDKIGAASFCIVAVLCLYFLLSPSPNHVNKLLGDVDAHDKLKEHSLEFSEPIIYKVTDNIYMAIGFALANSILIKAPRGSIIIDTTESIDSAEKILEAFSKTVDVGEIKAIIYTHNHADHVMGAEAFLRNSSKNVEIWAHEMLIDQMERYLVTSDTIFRRAIRQFGILLPKPYHINSGIGPEVRIDATFGYIPPNRLLKRDESDEIIAGLRVKLVHIPGETPDQIGVWVEEWKAFFCADDFYRSFPNLYAIRGTPSRDVMKWAKSLDKIRALRPKYLIPSHTKPIVGEEEIYNLLTKYRDAIQLVHDQTVRWMNKDMHPDDIARRVKLTASLKTDWLTEYYGSVFWSSKAVYAHYIGWFDGDISNLDPLTRDERSERIIQLAGGAYYANLAARKALVNDLRWALELSTHVLNVHPTDTEAKSIRLEALKAFAARQTSANSRNYYLTTALEQAGLIDTHIPKQRQISAVNSMKPATLFNLFRFKFNIEECGHLTDIAEFYFPDYKEYIYVQIRNGVILVENSKEKQNHLTVNLTVKVTWEKFREFVLEQSSPIVTWMKGDLTVDEGLFKLRNFMNCFEKSKTS</sequence>
<evidence type="ECO:0000313" key="2">
    <source>
        <dbReference type="EMBL" id="CAD5116561.1"/>
    </source>
</evidence>
<evidence type="ECO:0000313" key="3">
    <source>
        <dbReference type="Proteomes" id="UP000549394"/>
    </source>
</evidence>
<dbReference type="OrthoDB" id="449487at2759"/>
<feature type="domain" description="Metallo-beta-lactamase" evidence="1">
    <location>
        <begin position="92"/>
        <end position="305"/>
    </location>
</feature>
<dbReference type="InterPro" id="IPR001279">
    <property type="entry name" value="Metallo-B-lactamas"/>
</dbReference>
<dbReference type="CDD" id="cd07710">
    <property type="entry name" value="arylsulfatase_Sdsa1-like_MBL-fold"/>
    <property type="match status" value="1"/>
</dbReference>
<dbReference type="Gene3D" id="3.30.1050.10">
    <property type="entry name" value="SCP2 sterol-binding domain"/>
    <property type="match status" value="1"/>
</dbReference>
<dbReference type="SUPFAM" id="SSF55718">
    <property type="entry name" value="SCP-like"/>
    <property type="match status" value="1"/>
</dbReference>
<dbReference type="Gene3D" id="1.25.40.880">
    <property type="entry name" value="Alkyl sulfatase, dimerisation domain"/>
    <property type="match status" value="1"/>
</dbReference>
<dbReference type="InterPro" id="IPR036527">
    <property type="entry name" value="SCP2_sterol-bd_dom_sf"/>
</dbReference>
<dbReference type="PANTHER" id="PTHR43223:SF2">
    <property type="entry name" value="METALLO-BETA-LACTAMASE DOMAIN-CONTAINING PROTEIN"/>
    <property type="match status" value="1"/>
</dbReference>
<dbReference type="InterPro" id="IPR036866">
    <property type="entry name" value="RibonucZ/Hydroxyglut_hydro"/>
</dbReference>
<dbReference type="SMART" id="SM00849">
    <property type="entry name" value="Lactamase_B"/>
    <property type="match status" value="1"/>
</dbReference>
<dbReference type="InterPro" id="IPR044097">
    <property type="entry name" value="Bds1/SdsA1_MBL-fold"/>
</dbReference>
<dbReference type="GO" id="GO:0018909">
    <property type="term" value="P:dodecyl sulfate metabolic process"/>
    <property type="evidence" value="ECO:0007669"/>
    <property type="project" value="InterPro"/>
</dbReference>
<dbReference type="InterPro" id="IPR038536">
    <property type="entry name" value="Alkyl/aryl-sulf_dimr_sf"/>
</dbReference>
<accession>A0A7I8VLI5</accession>
<name>A0A7I8VLI5_9ANNE</name>
<dbReference type="InterPro" id="IPR052195">
    <property type="entry name" value="Bact_Alkyl/Aryl-Sulfatase"/>
</dbReference>
<keyword evidence="3" id="KW-1185">Reference proteome</keyword>
<gene>
    <name evidence="2" type="ORF">DGYR_LOCUS5168</name>
</gene>
<dbReference type="PANTHER" id="PTHR43223">
    <property type="entry name" value="ALKYL/ARYL-SULFATASE"/>
    <property type="match status" value="1"/>
</dbReference>
<dbReference type="GO" id="GO:0046983">
    <property type="term" value="F:protein dimerization activity"/>
    <property type="evidence" value="ECO:0007669"/>
    <property type="project" value="InterPro"/>
</dbReference>
<proteinExistence type="predicted"/>
<dbReference type="InterPro" id="IPR029228">
    <property type="entry name" value="Alkyl_sulf_dimr"/>
</dbReference>
<dbReference type="GO" id="GO:0018741">
    <property type="term" value="F:linear primary-alkylsulfatase activity"/>
    <property type="evidence" value="ECO:0007669"/>
    <property type="project" value="InterPro"/>
</dbReference>
<protein>
    <submittedName>
        <fullName evidence="2">DgyrCDS5438</fullName>
    </submittedName>
</protein>
<dbReference type="Gene3D" id="3.60.15.30">
    <property type="entry name" value="Metallo-beta-lactamase domain"/>
    <property type="match status" value="1"/>
</dbReference>
<dbReference type="EMBL" id="CAJFCJ010000006">
    <property type="protein sequence ID" value="CAD5116561.1"/>
    <property type="molecule type" value="Genomic_DNA"/>
</dbReference>
<dbReference type="AlphaFoldDB" id="A0A7I8VLI5"/>
<organism evidence="2 3">
    <name type="scientific">Dimorphilus gyrociliatus</name>
    <dbReference type="NCBI Taxonomy" id="2664684"/>
    <lineage>
        <taxon>Eukaryota</taxon>
        <taxon>Metazoa</taxon>
        <taxon>Spiralia</taxon>
        <taxon>Lophotrochozoa</taxon>
        <taxon>Annelida</taxon>
        <taxon>Polychaeta</taxon>
        <taxon>Polychaeta incertae sedis</taxon>
        <taxon>Dinophilidae</taxon>
        <taxon>Dimorphilus</taxon>
    </lineage>
</organism>
<dbReference type="Pfam" id="PF14863">
    <property type="entry name" value="Alkyl_sulf_dimr"/>
    <property type="match status" value="1"/>
</dbReference>
<comment type="caution">
    <text evidence="2">The sequence shown here is derived from an EMBL/GenBank/DDBJ whole genome shotgun (WGS) entry which is preliminary data.</text>
</comment>
<evidence type="ECO:0000259" key="1">
    <source>
        <dbReference type="SMART" id="SM00849"/>
    </source>
</evidence>
<dbReference type="SUPFAM" id="SSF56281">
    <property type="entry name" value="Metallo-hydrolase/oxidoreductase"/>
    <property type="match status" value="1"/>
</dbReference>